<reference evidence="2 3" key="1">
    <citation type="submission" date="2013-03" db="EMBL/GenBank/DDBJ databases">
        <title>Salinisphaera dokdonensis CL-ES53 Genome Sequencing.</title>
        <authorList>
            <person name="Li C."/>
            <person name="Lai Q."/>
            <person name="Shao Z."/>
        </authorList>
    </citation>
    <scope>NUCLEOTIDE SEQUENCE [LARGE SCALE GENOMIC DNA]</scope>
    <source>
        <strain evidence="2 3">CL-ES53</strain>
    </source>
</reference>
<feature type="domain" description="AB hydrolase-1" evidence="1">
    <location>
        <begin position="41"/>
        <end position="265"/>
    </location>
</feature>
<evidence type="ECO:0000313" key="2">
    <source>
        <dbReference type="EMBL" id="MES1929630.1"/>
    </source>
</evidence>
<proteinExistence type="predicted"/>
<dbReference type="Proteomes" id="UP001460888">
    <property type="component" value="Unassembled WGS sequence"/>
</dbReference>
<keyword evidence="3" id="KW-1185">Reference proteome</keyword>
<comment type="caution">
    <text evidence="2">The sequence shown here is derived from an EMBL/GenBank/DDBJ whole genome shotgun (WGS) entry which is preliminary data.</text>
</comment>
<dbReference type="SUPFAM" id="SSF53474">
    <property type="entry name" value="alpha/beta-Hydrolases"/>
    <property type="match status" value="1"/>
</dbReference>
<name>A0ABV2B153_9GAMM</name>
<dbReference type="PRINTS" id="PR00111">
    <property type="entry name" value="ABHYDROLASE"/>
</dbReference>
<dbReference type="InterPro" id="IPR050471">
    <property type="entry name" value="AB_hydrolase"/>
</dbReference>
<evidence type="ECO:0000313" key="3">
    <source>
        <dbReference type="Proteomes" id="UP001460888"/>
    </source>
</evidence>
<dbReference type="EMBL" id="APND01000003">
    <property type="protein sequence ID" value="MES1929630.1"/>
    <property type="molecule type" value="Genomic_DNA"/>
</dbReference>
<accession>A0ABV2B153</accession>
<gene>
    <name evidence="2" type="ORF">SADO_10249</name>
</gene>
<dbReference type="PANTHER" id="PTHR43433:SF5">
    <property type="entry name" value="AB HYDROLASE-1 DOMAIN-CONTAINING PROTEIN"/>
    <property type="match status" value="1"/>
</dbReference>
<dbReference type="Gene3D" id="3.40.50.1820">
    <property type="entry name" value="alpha/beta hydrolase"/>
    <property type="match status" value="1"/>
</dbReference>
<organism evidence="2 3">
    <name type="scientific">Salinisphaera dokdonensis CL-ES53</name>
    <dbReference type="NCBI Taxonomy" id="1304272"/>
    <lineage>
        <taxon>Bacteria</taxon>
        <taxon>Pseudomonadati</taxon>
        <taxon>Pseudomonadota</taxon>
        <taxon>Gammaproteobacteria</taxon>
        <taxon>Salinisphaerales</taxon>
        <taxon>Salinisphaeraceae</taxon>
        <taxon>Salinisphaera</taxon>
    </lineage>
</organism>
<dbReference type="InterPro" id="IPR029058">
    <property type="entry name" value="AB_hydrolase_fold"/>
</dbReference>
<dbReference type="RefSeq" id="WP_353111138.1">
    <property type="nucleotide sequence ID" value="NZ_APND01000003.1"/>
</dbReference>
<dbReference type="Pfam" id="PF00561">
    <property type="entry name" value="Abhydrolase_1"/>
    <property type="match status" value="1"/>
</dbReference>
<evidence type="ECO:0000259" key="1">
    <source>
        <dbReference type="Pfam" id="PF00561"/>
    </source>
</evidence>
<protein>
    <submittedName>
        <fullName evidence="2">Poly(3-hydroxyalkanoate) depolymerase</fullName>
    </submittedName>
</protein>
<dbReference type="PANTHER" id="PTHR43433">
    <property type="entry name" value="HYDROLASE, ALPHA/BETA FOLD FAMILY PROTEIN"/>
    <property type="match status" value="1"/>
</dbReference>
<dbReference type="InterPro" id="IPR000073">
    <property type="entry name" value="AB_hydrolase_1"/>
</dbReference>
<sequence>MSAKSEGRIIEHVAIDGERLHTVFSPGPDEGANAGRDARTPLVLCNDFAANLEVLDDFVAALDRPVLCFDLPGIGTSADVRSIRRMSGVARLLAGLLDQLELTGAVDIMGIGWGGLLAQQFAHDHRDRVRRLVLAATSSGQLMFPGRVASLMRLARPGALSAVAPDGQNARTVFGGRRNDECGAVATAMARATTPTRRGYAAQLYALAGYSSLPWLHRLNVPTLVIAGDDDAIVPMVNARVLGLLMPQARLKIIRGGGHWFALERTDEVVRELDEFLESKFALSAADQDSTF</sequence>